<dbReference type="EMBL" id="JAGSOH010000037">
    <property type="protein sequence ID" value="MBR7827578.1"/>
    <property type="molecule type" value="Genomic_DNA"/>
</dbReference>
<evidence type="ECO:0000313" key="2">
    <source>
        <dbReference type="Proteomes" id="UP000676325"/>
    </source>
</evidence>
<dbReference type="Proteomes" id="UP000676325">
    <property type="component" value="Unassembled WGS sequence"/>
</dbReference>
<dbReference type="RefSeq" id="WP_212518721.1">
    <property type="nucleotide sequence ID" value="NZ_JAGSOH010000037.1"/>
</dbReference>
<proteinExistence type="predicted"/>
<sequence length="182" mass="20066">MKMWDNSANLDREQKVELVSKLSQEDRTLVDRVVLGVTVAHKIAGDPWAATLLRRIAEDVVVRDYLCTFAHTGEGARRVLGVALGLSRMAGKADLTGAAPLAVAGWCALSLGRWESADLLGIWSLKACDTYSLGHLIRQLIAERWSSDLLGIESNVTQAQVRWCSAKVLRRLTEPRAHLHVN</sequence>
<comment type="caution">
    <text evidence="1">The sequence shown here is derived from an EMBL/GenBank/DDBJ whole genome shotgun (WGS) entry which is preliminary data.</text>
</comment>
<gene>
    <name evidence="1" type="ORF">KDK95_14765</name>
</gene>
<evidence type="ECO:0000313" key="1">
    <source>
        <dbReference type="EMBL" id="MBR7827578.1"/>
    </source>
</evidence>
<reference evidence="1" key="1">
    <citation type="submission" date="2021-04" db="EMBL/GenBank/DDBJ databases">
        <title>Genome based classification of Actinospica acidithermotolerans sp. nov., an actinobacterium isolated from an Indonesian hot spring.</title>
        <authorList>
            <person name="Kusuma A.B."/>
            <person name="Putra K.E."/>
            <person name="Nafisah S."/>
            <person name="Loh J."/>
            <person name="Nouioui I."/>
            <person name="Goodfellow M."/>
        </authorList>
    </citation>
    <scope>NUCLEOTIDE SEQUENCE</scope>
    <source>
        <strain evidence="1">MGRD01-02</strain>
    </source>
</reference>
<accession>A0A941IJY8</accession>
<organism evidence="1 2">
    <name type="scientific">Actinospica acidithermotolerans</name>
    <dbReference type="NCBI Taxonomy" id="2828514"/>
    <lineage>
        <taxon>Bacteria</taxon>
        <taxon>Bacillati</taxon>
        <taxon>Actinomycetota</taxon>
        <taxon>Actinomycetes</taxon>
        <taxon>Catenulisporales</taxon>
        <taxon>Actinospicaceae</taxon>
        <taxon>Actinospica</taxon>
    </lineage>
</organism>
<keyword evidence="2" id="KW-1185">Reference proteome</keyword>
<name>A0A941IJY8_9ACTN</name>
<dbReference type="AlphaFoldDB" id="A0A941IJY8"/>
<protein>
    <submittedName>
        <fullName evidence="1">Uncharacterized protein</fullName>
    </submittedName>
</protein>